<comment type="similarity">
    <text evidence="2">Belongs to the aromatic acid exporter (TC 2.A.85) family.</text>
</comment>
<evidence type="ECO:0000256" key="3">
    <source>
        <dbReference type="ARBA" id="ARBA00022448"/>
    </source>
</evidence>
<evidence type="ECO:0000256" key="6">
    <source>
        <dbReference type="ARBA" id="ARBA00023065"/>
    </source>
</evidence>
<evidence type="ECO:0000256" key="1">
    <source>
        <dbReference type="ARBA" id="ARBA00004141"/>
    </source>
</evidence>
<evidence type="ECO:0000313" key="11">
    <source>
        <dbReference type="Proteomes" id="UP000236630"/>
    </source>
</evidence>
<keyword evidence="7 9" id="KW-0472">Membrane</keyword>
<dbReference type="EMBL" id="BDQV01000321">
    <property type="protein sequence ID" value="GAY62783.1"/>
    <property type="molecule type" value="Genomic_DNA"/>
</dbReference>
<dbReference type="Pfam" id="PF11744">
    <property type="entry name" value="ALMT"/>
    <property type="match status" value="1"/>
</dbReference>
<keyword evidence="6" id="KW-0406">Ion transport</keyword>
<evidence type="ECO:0000256" key="9">
    <source>
        <dbReference type="SAM" id="Phobius"/>
    </source>
</evidence>
<keyword evidence="4 9" id="KW-0812">Transmembrane</keyword>
<dbReference type="AlphaFoldDB" id="A0A2H5QDX5"/>
<protein>
    <recommendedName>
        <fullName evidence="12">Aluminum-activated malate transporter</fullName>
    </recommendedName>
</protein>
<evidence type="ECO:0000256" key="4">
    <source>
        <dbReference type="ARBA" id="ARBA00022692"/>
    </source>
</evidence>
<feature type="transmembrane region" description="Helical" evidence="9">
    <location>
        <begin position="106"/>
        <end position="126"/>
    </location>
</feature>
<feature type="transmembrane region" description="Helical" evidence="9">
    <location>
        <begin position="75"/>
        <end position="94"/>
    </location>
</feature>
<keyword evidence="11" id="KW-1185">Reference proteome</keyword>
<evidence type="ECO:0000313" key="10">
    <source>
        <dbReference type="EMBL" id="GAY62783.1"/>
    </source>
</evidence>
<evidence type="ECO:0000256" key="2">
    <source>
        <dbReference type="ARBA" id="ARBA00007079"/>
    </source>
</evidence>
<evidence type="ECO:0008006" key="12">
    <source>
        <dbReference type="Google" id="ProtNLM"/>
    </source>
</evidence>
<dbReference type="Proteomes" id="UP000236630">
    <property type="component" value="Unassembled WGS sequence"/>
</dbReference>
<evidence type="ECO:0000256" key="5">
    <source>
        <dbReference type="ARBA" id="ARBA00022989"/>
    </source>
</evidence>
<evidence type="ECO:0000256" key="7">
    <source>
        <dbReference type="ARBA" id="ARBA00023136"/>
    </source>
</evidence>
<dbReference type="STRING" id="55188.A0A2H5QDX5"/>
<dbReference type="GO" id="GO:0034220">
    <property type="term" value="P:monoatomic ion transmembrane transport"/>
    <property type="evidence" value="ECO:0007669"/>
    <property type="project" value="UniProtKB-KW"/>
</dbReference>
<dbReference type="GO" id="GO:0016020">
    <property type="term" value="C:membrane"/>
    <property type="evidence" value="ECO:0007669"/>
    <property type="project" value="UniProtKB-SubCell"/>
</dbReference>
<dbReference type="GO" id="GO:0015743">
    <property type="term" value="P:malate transport"/>
    <property type="evidence" value="ECO:0007669"/>
    <property type="project" value="InterPro"/>
</dbReference>
<gene>
    <name evidence="10" type="ORF">CUMW_220530</name>
</gene>
<accession>A0A2H5QDX5</accession>
<proteinExistence type="inferred from homology"/>
<organism evidence="10 11">
    <name type="scientific">Citrus unshiu</name>
    <name type="common">Satsuma mandarin</name>
    <name type="synonym">Citrus nobilis var. unshiu</name>
    <dbReference type="NCBI Taxonomy" id="55188"/>
    <lineage>
        <taxon>Eukaryota</taxon>
        <taxon>Viridiplantae</taxon>
        <taxon>Streptophyta</taxon>
        <taxon>Embryophyta</taxon>
        <taxon>Tracheophyta</taxon>
        <taxon>Spermatophyta</taxon>
        <taxon>Magnoliopsida</taxon>
        <taxon>eudicotyledons</taxon>
        <taxon>Gunneridae</taxon>
        <taxon>Pentapetalae</taxon>
        <taxon>rosids</taxon>
        <taxon>malvids</taxon>
        <taxon>Sapindales</taxon>
        <taxon>Rutaceae</taxon>
        <taxon>Aurantioideae</taxon>
        <taxon>Citrus</taxon>
    </lineage>
</organism>
<dbReference type="InterPro" id="IPR020966">
    <property type="entry name" value="ALMT"/>
</dbReference>
<keyword evidence="3" id="KW-0813">Transport</keyword>
<evidence type="ECO:0000256" key="8">
    <source>
        <dbReference type="ARBA" id="ARBA00023303"/>
    </source>
</evidence>
<keyword evidence="5 9" id="KW-1133">Transmembrane helix</keyword>
<keyword evidence="8" id="KW-0407">Ion channel</keyword>
<reference evidence="10 11" key="1">
    <citation type="journal article" date="2017" name="Front. Genet.">
        <title>Draft sequencing of the heterozygous diploid genome of Satsuma (Citrus unshiu Marc.) using a hybrid assembly approach.</title>
        <authorList>
            <person name="Shimizu T."/>
            <person name="Tanizawa Y."/>
            <person name="Mochizuki T."/>
            <person name="Nagasaki H."/>
            <person name="Yoshioka T."/>
            <person name="Toyoda A."/>
            <person name="Fujiyama A."/>
            <person name="Kaminuma E."/>
            <person name="Nakamura Y."/>
        </authorList>
    </citation>
    <scope>NUCLEOTIDE SEQUENCE [LARGE SCALE GENOMIC DNA]</scope>
    <source>
        <strain evidence="11">cv. Miyagawa wase</strain>
    </source>
</reference>
<feature type="transmembrane region" description="Helical" evidence="9">
    <location>
        <begin position="132"/>
        <end position="151"/>
    </location>
</feature>
<comment type="subcellular location">
    <subcellularLocation>
        <location evidence="1">Membrane</location>
        <topology evidence="1">Multi-pass membrane protein</topology>
    </subcellularLocation>
</comment>
<dbReference type="PANTHER" id="PTHR31086">
    <property type="entry name" value="ALUMINUM-ACTIVATED MALATE TRANSPORTER 10"/>
    <property type="match status" value="1"/>
</dbReference>
<feature type="transmembrane region" description="Helical" evidence="9">
    <location>
        <begin position="158"/>
        <end position="178"/>
    </location>
</feature>
<comment type="caution">
    <text evidence="10">The sequence shown here is derived from an EMBL/GenBank/DDBJ whole genome shotgun (WGS) entry which is preliminary data.</text>
</comment>
<name>A0A2H5QDX5_CITUN</name>
<feature type="transmembrane region" description="Helical" evidence="9">
    <location>
        <begin position="190"/>
        <end position="212"/>
    </location>
</feature>
<sequence>MEIISHEKPPGLFARMWLYLKSLPEKLKAKVVEVVNKVIKLEKDDPRRITHSIKVGLALTMVSIFYYYQPLYDNFGVSAMWAVMTVVVVFEFSVGATLGKGLNRGLATLVAGGLGVGAHHLASLSGEIGEPILLGFFVFIQAAASTFIRFFPTIKARYDYGLLIFILTFSLISVSGFRDDEILELAHKRLSTVIIGGSACIIISILICPVWAGQDLHNLIATNLEKLGKFLEGFGNEYFKTLEDGESSNKDDKSFMQEYKSALNSKSSEESLANFAGWEPGHGRFQFRHPWQRYLKIGNLTRQCAYRIDALNGYLNTEIQAAPEIKSKIQEACTEMSLESGRALKELALAIKKTSQQPITSADTHIKNAKSAAKNLNTLLKSGIWEDCDLLTVVPVATVASLLIDVFNCTEKVAESAYELASAANFESIDSAVSTEKPRSGHCGAEKSNADCPHVVITVSELTPAGAMADRNLKAIYKK</sequence>
<feature type="transmembrane region" description="Helical" evidence="9">
    <location>
        <begin position="49"/>
        <end position="69"/>
    </location>
</feature>